<feature type="region of interest" description="Disordered" evidence="1">
    <location>
        <begin position="1"/>
        <end position="31"/>
    </location>
</feature>
<dbReference type="Proteomes" id="UP000769157">
    <property type="component" value="Unassembled WGS sequence"/>
</dbReference>
<dbReference type="EMBL" id="JAEUBE010000158">
    <property type="protein sequence ID" value="KAH3668827.1"/>
    <property type="molecule type" value="Genomic_DNA"/>
</dbReference>
<dbReference type="RefSeq" id="XP_046063241.1">
    <property type="nucleotide sequence ID" value="XM_046203467.1"/>
</dbReference>
<keyword evidence="3" id="KW-1185">Reference proteome</keyword>
<dbReference type="AlphaFoldDB" id="A0A9P8PBJ6"/>
<accession>A0A9P8PBJ6</accession>
<evidence type="ECO:0000313" key="2">
    <source>
        <dbReference type="EMBL" id="KAH3668827.1"/>
    </source>
</evidence>
<organism evidence="2 3">
    <name type="scientific">Ogataea philodendri</name>
    <dbReference type="NCBI Taxonomy" id="1378263"/>
    <lineage>
        <taxon>Eukaryota</taxon>
        <taxon>Fungi</taxon>
        <taxon>Dikarya</taxon>
        <taxon>Ascomycota</taxon>
        <taxon>Saccharomycotina</taxon>
        <taxon>Pichiomycetes</taxon>
        <taxon>Pichiales</taxon>
        <taxon>Pichiaceae</taxon>
        <taxon>Ogataea</taxon>
    </lineage>
</organism>
<name>A0A9P8PBJ6_9ASCO</name>
<evidence type="ECO:0000256" key="1">
    <source>
        <dbReference type="SAM" id="MobiDB-lite"/>
    </source>
</evidence>
<proteinExistence type="predicted"/>
<reference evidence="2" key="2">
    <citation type="submission" date="2021-01" db="EMBL/GenBank/DDBJ databases">
        <authorList>
            <person name="Schikora-Tamarit M.A."/>
        </authorList>
    </citation>
    <scope>NUCLEOTIDE SEQUENCE</scope>
    <source>
        <strain evidence="2">CBS6075</strain>
    </source>
</reference>
<dbReference type="OrthoDB" id="4082971at2759"/>
<comment type="caution">
    <text evidence="2">The sequence shown here is derived from an EMBL/GenBank/DDBJ whole genome shotgun (WGS) entry which is preliminary data.</text>
</comment>
<gene>
    <name evidence="2" type="ORF">OGAPHI_002582</name>
</gene>
<feature type="compositionally biased region" description="Polar residues" evidence="1">
    <location>
        <begin position="1"/>
        <end position="22"/>
    </location>
</feature>
<reference evidence="2" key="1">
    <citation type="journal article" date="2021" name="Open Biol.">
        <title>Shared evolutionary footprints suggest mitochondrial oxidative damage underlies multiple complex I losses in fungi.</title>
        <authorList>
            <person name="Schikora-Tamarit M.A."/>
            <person name="Marcet-Houben M."/>
            <person name="Nosek J."/>
            <person name="Gabaldon T."/>
        </authorList>
    </citation>
    <scope>NUCLEOTIDE SEQUENCE</scope>
    <source>
        <strain evidence="2">CBS6075</strain>
    </source>
</reference>
<evidence type="ECO:0000313" key="3">
    <source>
        <dbReference type="Proteomes" id="UP000769157"/>
    </source>
</evidence>
<protein>
    <submittedName>
        <fullName evidence="2">Uncharacterized protein</fullName>
    </submittedName>
</protein>
<sequence length="143" mass="16440">MQAADPTQYNTGEVSVRTSSGQVRVRKGQTDEEFAAESDRFRKEGPVISEFDTFTNAQFQDVNLCAIDNVTQSQITHRLERRYFLGSFQECLDETTRLLDKLEPTCEGKQESKKYNKLLKYLTGFQEKCIERLARGLTVNDNK</sequence>
<dbReference type="GeneID" id="70234549"/>